<dbReference type="AlphaFoldDB" id="A0A0K2SV46"/>
<protein>
    <submittedName>
        <fullName evidence="1">Uncharacterized protein</fullName>
    </submittedName>
</protein>
<accession>A0A0K2SV46</accession>
<proteinExistence type="predicted"/>
<sequence>MDIFCSKIEYLLIRKKKSRSIK</sequence>
<reference evidence="1" key="1">
    <citation type="submission" date="2014-05" db="EMBL/GenBank/DDBJ databases">
        <authorList>
            <person name="Chronopoulou M."/>
        </authorList>
    </citation>
    <scope>NUCLEOTIDE SEQUENCE</scope>
    <source>
        <tissue evidence="1">Whole organism</tissue>
    </source>
</reference>
<organism evidence="1">
    <name type="scientific">Lepeophtheirus salmonis</name>
    <name type="common">Salmon louse</name>
    <name type="synonym">Caligus salmonis</name>
    <dbReference type="NCBI Taxonomy" id="72036"/>
    <lineage>
        <taxon>Eukaryota</taxon>
        <taxon>Metazoa</taxon>
        <taxon>Ecdysozoa</taxon>
        <taxon>Arthropoda</taxon>
        <taxon>Crustacea</taxon>
        <taxon>Multicrustacea</taxon>
        <taxon>Hexanauplia</taxon>
        <taxon>Copepoda</taxon>
        <taxon>Siphonostomatoida</taxon>
        <taxon>Caligidae</taxon>
        <taxon>Lepeophtheirus</taxon>
    </lineage>
</organism>
<dbReference type="EMBL" id="HACA01000162">
    <property type="protein sequence ID" value="CDW17523.1"/>
    <property type="molecule type" value="Transcribed_RNA"/>
</dbReference>
<evidence type="ECO:0000313" key="1">
    <source>
        <dbReference type="EMBL" id="CDW17523.1"/>
    </source>
</evidence>
<name>A0A0K2SV46_LEPSM</name>